<dbReference type="GO" id="GO:0000139">
    <property type="term" value="C:Golgi membrane"/>
    <property type="evidence" value="ECO:0007669"/>
    <property type="project" value="UniProtKB-SubCell"/>
</dbReference>
<feature type="region of interest" description="Disordered" evidence="14">
    <location>
        <begin position="50"/>
        <end position="70"/>
    </location>
</feature>
<feature type="region of interest" description="Disordered" evidence="14">
    <location>
        <begin position="298"/>
        <end position="327"/>
    </location>
</feature>
<keyword evidence="10" id="KW-0325">Glycoprotein</keyword>
<feature type="compositionally biased region" description="Low complexity" evidence="14">
    <location>
        <begin position="20"/>
        <end position="35"/>
    </location>
</feature>
<feature type="region of interest" description="Disordered" evidence="14">
    <location>
        <begin position="398"/>
        <end position="449"/>
    </location>
</feature>
<keyword evidence="8 13" id="KW-0333">Golgi apparatus</keyword>
<accession>A0AAX6FSH9</accession>
<evidence type="ECO:0000313" key="16">
    <source>
        <dbReference type="Proteomes" id="UP001140949"/>
    </source>
</evidence>
<feature type="region of interest" description="Disordered" evidence="14">
    <location>
        <begin position="517"/>
        <end position="546"/>
    </location>
</feature>
<feature type="compositionally biased region" description="Pro residues" evidence="14">
    <location>
        <begin position="408"/>
        <end position="418"/>
    </location>
</feature>
<evidence type="ECO:0000256" key="4">
    <source>
        <dbReference type="ARBA" id="ARBA00022679"/>
    </source>
</evidence>
<keyword evidence="11 13" id="KW-0961">Cell wall biogenesis/degradation</keyword>
<organism evidence="15 16">
    <name type="scientific">Iris pallida</name>
    <name type="common">Sweet iris</name>
    <dbReference type="NCBI Taxonomy" id="29817"/>
    <lineage>
        <taxon>Eukaryota</taxon>
        <taxon>Viridiplantae</taxon>
        <taxon>Streptophyta</taxon>
        <taxon>Embryophyta</taxon>
        <taxon>Tracheophyta</taxon>
        <taxon>Spermatophyta</taxon>
        <taxon>Magnoliopsida</taxon>
        <taxon>Liliopsida</taxon>
        <taxon>Asparagales</taxon>
        <taxon>Iridaceae</taxon>
        <taxon>Iridoideae</taxon>
        <taxon>Irideae</taxon>
        <taxon>Iris</taxon>
    </lineage>
</organism>
<keyword evidence="3" id="KW-0328">Glycosyltransferase</keyword>
<feature type="transmembrane region" description="Helical" evidence="13">
    <location>
        <begin position="80"/>
        <end position="100"/>
    </location>
</feature>
<evidence type="ECO:0000256" key="6">
    <source>
        <dbReference type="ARBA" id="ARBA00022968"/>
    </source>
</evidence>
<feature type="binding site" evidence="12">
    <location>
        <position position="262"/>
    </location>
    <ligand>
        <name>Mn(2+)</name>
        <dbReference type="ChEBI" id="CHEBI:29035"/>
    </ligand>
</feature>
<dbReference type="Proteomes" id="UP001140949">
    <property type="component" value="Unassembled WGS sequence"/>
</dbReference>
<dbReference type="EMBL" id="JANAVB010026200">
    <property type="protein sequence ID" value="KAJ6819349.1"/>
    <property type="molecule type" value="Genomic_DNA"/>
</dbReference>
<protein>
    <recommendedName>
        <fullName evidence="13">Glycosyltransferases</fullName>
        <ecNumber evidence="13">2.4.-.-</ecNumber>
    </recommendedName>
</protein>
<dbReference type="PANTHER" id="PTHR10896:SF65">
    <property type="entry name" value="GALACTOSYLGALACTOSYLXYLOSYLPROTEIN 3-BETA-GLUCURONOSYLTRANSFERASE 3"/>
    <property type="match status" value="1"/>
</dbReference>
<gene>
    <name evidence="15" type="ORF">M6B38_402720</name>
</gene>
<feature type="region of interest" description="Disordered" evidence="14">
    <location>
        <begin position="110"/>
        <end position="130"/>
    </location>
</feature>
<feature type="region of interest" description="Disordered" evidence="14">
    <location>
        <begin position="1"/>
        <end position="35"/>
    </location>
</feature>
<feature type="compositionally biased region" description="Basic and acidic residues" evidence="14">
    <location>
        <begin position="312"/>
        <end position="327"/>
    </location>
</feature>
<evidence type="ECO:0000313" key="15">
    <source>
        <dbReference type="EMBL" id="KAJ6819349.1"/>
    </source>
</evidence>
<keyword evidence="16" id="KW-1185">Reference proteome</keyword>
<keyword evidence="15" id="KW-0675">Receptor</keyword>
<keyword evidence="12" id="KW-0464">Manganese</keyword>
<dbReference type="GO" id="GO:0042285">
    <property type="term" value="F:xylosyltransferase activity"/>
    <property type="evidence" value="ECO:0007669"/>
    <property type="project" value="TreeGrafter"/>
</dbReference>
<comment type="similarity">
    <text evidence="2 13">Belongs to the glycosyltransferase 43 family.</text>
</comment>
<proteinExistence type="inferred from homology"/>
<feature type="compositionally biased region" description="Low complexity" evidence="14">
    <location>
        <begin position="517"/>
        <end position="537"/>
    </location>
</feature>
<dbReference type="AlphaFoldDB" id="A0AAX6FSH9"/>
<dbReference type="EC" id="2.4.-.-" evidence="13"/>
<dbReference type="GO" id="GO:0010417">
    <property type="term" value="P:glucuronoxylan biosynthetic process"/>
    <property type="evidence" value="ECO:0007669"/>
    <property type="project" value="TreeGrafter"/>
</dbReference>
<keyword evidence="6 13" id="KW-0735">Signal-anchor</keyword>
<evidence type="ECO:0000256" key="5">
    <source>
        <dbReference type="ARBA" id="ARBA00022692"/>
    </source>
</evidence>
<comment type="caution">
    <text evidence="15">The sequence shown here is derived from an EMBL/GenBank/DDBJ whole genome shotgun (WGS) entry which is preliminary data.</text>
</comment>
<dbReference type="Gene3D" id="3.90.550.10">
    <property type="entry name" value="Spore Coat Polysaccharide Biosynthesis Protein SpsA, Chain A"/>
    <property type="match status" value="1"/>
</dbReference>
<name>A0AAX6FSH9_IRIPA</name>
<keyword evidence="5 13" id="KW-0812">Transmembrane</keyword>
<evidence type="ECO:0000256" key="3">
    <source>
        <dbReference type="ARBA" id="ARBA00022676"/>
    </source>
</evidence>
<evidence type="ECO:0000256" key="9">
    <source>
        <dbReference type="ARBA" id="ARBA00023136"/>
    </source>
</evidence>
<reference evidence="15" key="2">
    <citation type="submission" date="2023-04" db="EMBL/GenBank/DDBJ databases">
        <authorList>
            <person name="Bruccoleri R.E."/>
            <person name="Oakeley E.J."/>
            <person name="Faust A.-M."/>
            <person name="Dessus-Babus S."/>
            <person name="Altorfer M."/>
            <person name="Burckhardt D."/>
            <person name="Oertli M."/>
            <person name="Naumann U."/>
            <person name="Petersen F."/>
            <person name="Wong J."/>
        </authorList>
    </citation>
    <scope>NUCLEOTIDE SEQUENCE</scope>
    <source>
        <strain evidence="15">GSM-AAB239-AS_SAM_17_03QT</strain>
        <tissue evidence="15">Leaf</tissue>
    </source>
</reference>
<dbReference type="InterPro" id="IPR005027">
    <property type="entry name" value="Glyco_trans_43"/>
</dbReference>
<feature type="compositionally biased region" description="Low complexity" evidence="14">
    <location>
        <begin position="419"/>
        <end position="438"/>
    </location>
</feature>
<dbReference type="GO" id="GO:0016301">
    <property type="term" value="F:kinase activity"/>
    <property type="evidence" value="ECO:0007669"/>
    <property type="project" value="UniProtKB-KW"/>
</dbReference>
<evidence type="ECO:0000256" key="14">
    <source>
        <dbReference type="SAM" id="MobiDB-lite"/>
    </source>
</evidence>
<keyword evidence="4 13" id="KW-0808">Transferase</keyword>
<evidence type="ECO:0000256" key="11">
    <source>
        <dbReference type="ARBA" id="ARBA00023316"/>
    </source>
</evidence>
<reference evidence="15" key="1">
    <citation type="journal article" date="2023" name="GigaByte">
        <title>Genome assembly of the bearded iris, Iris pallida Lam.</title>
        <authorList>
            <person name="Bruccoleri R.E."/>
            <person name="Oakeley E.J."/>
            <person name="Faust A.M.E."/>
            <person name="Altorfer M."/>
            <person name="Dessus-Babus S."/>
            <person name="Burckhardt D."/>
            <person name="Oertli M."/>
            <person name="Naumann U."/>
            <person name="Petersen F."/>
            <person name="Wong J."/>
        </authorList>
    </citation>
    <scope>NUCLEOTIDE SEQUENCE</scope>
    <source>
        <strain evidence="15">GSM-AAB239-AS_SAM_17_03QT</strain>
    </source>
</reference>
<evidence type="ECO:0000256" key="13">
    <source>
        <dbReference type="RuleBase" id="RU363127"/>
    </source>
</evidence>
<evidence type="ECO:0000256" key="7">
    <source>
        <dbReference type="ARBA" id="ARBA00022989"/>
    </source>
</evidence>
<evidence type="ECO:0000256" key="10">
    <source>
        <dbReference type="ARBA" id="ARBA00023180"/>
    </source>
</evidence>
<evidence type="ECO:0000256" key="1">
    <source>
        <dbReference type="ARBA" id="ARBA00004323"/>
    </source>
</evidence>
<comment type="cofactor">
    <cofactor evidence="12">
        <name>Mn(2+)</name>
        <dbReference type="ChEBI" id="CHEBI:29035"/>
    </cofactor>
</comment>
<comment type="function">
    <text evidence="13">Involved in the synthesis of glucuronoxylan hemicellulose in secondary cell walls.</text>
</comment>
<dbReference type="GO" id="GO:0009834">
    <property type="term" value="P:plant-type secondary cell wall biogenesis"/>
    <property type="evidence" value="ECO:0007669"/>
    <property type="project" value="TreeGrafter"/>
</dbReference>
<evidence type="ECO:0000256" key="8">
    <source>
        <dbReference type="ARBA" id="ARBA00023034"/>
    </source>
</evidence>
<comment type="subcellular location">
    <subcellularLocation>
        <location evidence="1 13">Golgi apparatus membrane</location>
        <topology evidence="1 13">Single-pass type II membrane protein</topology>
    </subcellularLocation>
</comment>
<keyword evidence="7 13" id="KW-1133">Transmembrane helix</keyword>
<feature type="compositionally biased region" description="Pro residues" evidence="14">
    <location>
        <begin position="366"/>
        <end position="376"/>
    </location>
</feature>
<dbReference type="InterPro" id="IPR029044">
    <property type="entry name" value="Nucleotide-diphossugar_trans"/>
</dbReference>
<keyword evidence="12" id="KW-0479">Metal-binding</keyword>
<feature type="compositionally biased region" description="Low complexity" evidence="14">
    <location>
        <begin position="1"/>
        <end position="12"/>
    </location>
</feature>
<dbReference type="GO" id="GO:0071555">
    <property type="term" value="P:cell wall organization"/>
    <property type="evidence" value="ECO:0007669"/>
    <property type="project" value="UniProtKB-KW"/>
</dbReference>
<dbReference type="GO" id="GO:0015018">
    <property type="term" value="F:galactosylgalactosylxylosylprotein 3-beta-glucuronosyltransferase activity"/>
    <property type="evidence" value="ECO:0007669"/>
    <property type="project" value="InterPro"/>
</dbReference>
<keyword evidence="9 13" id="KW-0472">Membrane</keyword>
<keyword evidence="15" id="KW-0418">Kinase</keyword>
<evidence type="ECO:0000256" key="12">
    <source>
        <dbReference type="PIRSR" id="PIRSR605027-3"/>
    </source>
</evidence>
<sequence>MASIRRTLSPSHRPSPPRPTTSHSSPSPLSHSPPSSSYFRRILMSALSFHSRTSTSKPTAPPFPRKWAPHHHHHHHRRSLLLRLFIFFLVGFIVGLSPFADHHHDHHDHHDFSFATATKPPTPPSSNLLGGTVVVSPEDLVSSVELKTEGRGDRDDDPGPDKLLIVVTPTYNRALQAYYLLRLAHTLRLVPQPLLWIVVETGRSASSETAGLLRGTGVMYRHLLCHNNSTDVKDRGVHQRNAALQHIERHRLDGIVYFADDDNVYSFQLFQHLREISPVSDQSRMGSYQLVSEPLDPMIDSSLKRGSSNRGSGHESPEEPRRRTVEESFRSLEGTILDLDHKLDLLEEWMKESRKEVLIQPYSPAMEPPQQPPPDPYSHHLPQMLASTYPASYSQLYANSSSSTWNPQPSPYFPPPQQDPSQQHPSDPYNYFPPQQQYMPPPPLQQQSFTPYDMLSASTSPYYVPPLMDPHQQQQQGSMMLQQCQNQWLMMPPQYQQECVAQPSLPMWNYPQYVTQSTSQIPPSSQSSPTASLQQPQWQYQPGLPRPYSEREVFDGMPMRGIKRAEEVESVETTAEELHIAEESLISGSITNMALRKMEML</sequence>
<dbReference type="GO" id="GO:0046872">
    <property type="term" value="F:metal ion binding"/>
    <property type="evidence" value="ECO:0007669"/>
    <property type="project" value="UniProtKB-KW"/>
</dbReference>
<dbReference type="SUPFAM" id="SSF53448">
    <property type="entry name" value="Nucleotide-diphospho-sugar transferases"/>
    <property type="match status" value="1"/>
</dbReference>
<dbReference type="Pfam" id="PF03360">
    <property type="entry name" value="Glyco_transf_43"/>
    <property type="match status" value="1"/>
</dbReference>
<evidence type="ECO:0000256" key="2">
    <source>
        <dbReference type="ARBA" id="ARBA00007706"/>
    </source>
</evidence>
<dbReference type="PANTHER" id="PTHR10896">
    <property type="entry name" value="GALACTOSYLGALACTOSYLXYLOSYLPROTEIN 3-BETA-GLUCURONOSYLTRANSFERASE BETA-1,3-GLUCURONYLTRANSFERASE"/>
    <property type="match status" value="1"/>
</dbReference>
<feature type="region of interest" description="Disordered" evidence="14">
    <location>
        <begin position="363"/>
        <end position="382"/>
    </location>
</feature>